<feature type="transmembrane region" description="Helical" evidence="5">
    <location>
        <begin position="101"/>
        <end position="119"/>
    </location>
</feature>
<evidence type="ECO:0000256" key="2">
    <source>
        <dbReference type="ARBA" id="ARBA00004533"/>
    </source>
</evidence>
<evidence type="ECO:0000313" key="7">
    <source>
        <dbReference type="EMBL" id="GLK91239.1"/>
    </source>
</evidence>
<evidence type="ECO:0000259" key="6">
    <source>
        <dbReference type="PROSITE" id="PS50887"/>
    </source>
</evidence>
<dbReference type="InterPro" id="IPR029787">
    <property type="entry name" value="Nucleotide_cyclase"/>
</dbReference>
<name>A0A9W6NGW7_9PSED</name>
<proteinExistence type="predicted"/>
<comment type="subcellular location">
    <subcellularLocation>
        <location evidence="2">Cell inner membrane</location>
    </subcellularLocation>
</comment>
<feature type="transmembrane region" description="Helical" evidence="5">
    <location>
        <begin position="193"/>
        <end position="213"/>
    </location>
</feature>
<comment type="caution">
    <text evidence="7">The sequence shown here is derived from an EMBL/GenBank/DDBJ whole genome shotgun (WGS) entry which is preliminary data.</text>
</comment>
<feature type="transmembrane region" description="Helical" evidence="5">
    <location>
        <begin position="41"/>
        <end position="61"/>
    </location>
</feature>
<reference evidence="7" key="2">
    <citation type="submission" date="2023-01" db="EMBL/GenBank/DDBJ databases">
        <authorList>
            <person name="Sun Q."/>
            <person name="Evtushenko L."/>
        </authorList>
    </citation>
    <scope>NUCLEOTIDE SEQUENCE</scope>
    <source>
        <strain evidence="7">VKM B-2935</strain>
    </source>
</reference>
<dbReference type="RefSeq" id="WP_271197481.1">
    <property type="nucleotide sequence ID" value="NZ_BSFN01000018.1"/>
</dbReference>
<feature type="transmembrane region" description="Helical" evidence="5">
    <location>
        <begin position="125"/>
        <end position="146"/>
    </location>
</feature>
<dbReference type="Proteomes" id="UP001143328">
    <property type="component" value="Unassembled WGS sequence"/>
</dbReference>
<dbReference type="GO" id="GO:0052621">
    <property type="term" value="F:diguanylate cyclase activity"/>
    <property type="evidence" value="ECO:0007669"/>
    <property type="project" value="UniProtKB-EC"/>
</dbReference>
<dbReference type="CDD" id="cd01949">
    <property type="entry name" value="GGDEF"/>
    <property type="match status" value="1"/>
</dbReference>
<dbReference type="InterPro" id="IPR050469">
    <property type="entry name" value="Diguanylate_Cyclase"/>
</dbReference>
<dbReference type="EMBL" id="BSFN01000018">
    <property type="protein sequence ID" value="GLK91239.1"/>
    <property type="molecule type" value="Genomic_DNA"/>
</dbReference>
<keyword evidence="5" id="KW-0812">Transmembrane</keyword>
<dbReference type="PANTHER" id="PTHR45138:SF9">
    <property type="entry name" value="DIGUANYLATE CYCLASE DGCM-RELATED"/>
    <property type="match status" value="1"/>
</dbReference>
<keyword evidence="5" id="KW-1133">Transmembrane helix</keyword>
<organism evidence="7 8">
    <name type="scientific">Pseudomonas turukhanskensis</name>
    <dbReference type="NCBI Taxonomy" id="1806536"/>
    <lineage>
        <taxon>Bacteria</taxon>
        <taxon>Pseudomonadati</taxon>
        <taxon>Pseudomonadota</taxon>
        <taxon>Gammaproteobacteria</taxon>
        <taxon>Pseudomonadales</taxon>
        <taxon>Pseudomonadaceae</taxon>
        <taxon>Pseudomonas</taxon>
    </lineage>
</organism>
<dbReference type="SUPFAM" id="SSF55073">
    <property type="entry name" value="Nucleotide cyclase"/>
    <property type="match status" value="1"/>
</dbReference>
<dbReference type="PROSITE" id="PS50887">
    <property type="entry name" value="GGDEF"/>
    <property type="match status" value="1"/>
</dbReference>
<dbReference type="Pfam" id="PF00990">
    <property type="entry name" value="GGDEF"/>
    <property type="match status" value="1"/>
</dbReference>
<sequence length="394" mass="42699">MAQPLDLPSVLIFSTIIHVMLTFLLGVFWRSSSHSIGFGWWVTNEALLTLGSFLLIAFTVAPHPLMLIVANVAFFAAMPLIETGLRAWFGQPVFVGMGLRWGLAAGAYVMLLLAWITGLGFAERAIVFSVGTGLQVLLFTAFLLGIGKLAPRLPIRIMLVSAAVVLLVTLYRIVNTVPALGMALPPDQGLLSVLMIATVIAAVLRICAMLLLLHGRVESGFKQATVQLEQRANVDSLTNLYSRAHFEASCNQLIELAHKVRAPVCLMLCDMDDFKRINDQLGHPEGDAILQRFASLVKHTIRKGDIAGRLGGDEFAVLFYGCDQTVARDVVERLRRHTAEITAADGRAISVSAGLVNVDPGHCFDQAYVLADQALYAAKANGRNTVVAREPATV</sequence>
<evidence type="ECO:0000313" key="8">
    <source>
        <dbReference type="Proteomes" id="UP001143328"/>
    </source>
</evidence>
<feature type="domain" description="GGDEF" evidence="6">
    <location>
        <begin position="262"/>
        <end position="391"/>
    </location>
</feature>
<comment type="cofactor">
    <cofactor evidence="1">
        <name>Mg(2+)</name>
        <dbReference type="ChEBI" id="CHEBI:18420"/>
    </cofactor>
</comment>
<dbReference type="PANTHER" id="PTHR45138">
    <property type="entry name" value="REGULATORY COMPONENTS OF SENSORY TRANSDUCTION SYSTEM"/>
    <property type="match status" value="1"/>
</dbReference>
<accession>A0A9W6NGW7</accession>
<dbReference type="InterPro" id="IPR000160">
    <property type="entry name" value="GGDEF_dom"/>
</dbReference>
<dbReference type="GO" id="GO:1902201">
    <property type="term" value="P:negative regulation of bacterial-type flagellum-dependent cell motility"/>
    <property type="evidence" value="ECO:0007669"/>
    <property type="project" value="TreeGrafter"/>
</dbReference>
<dbReference type="EC" id="2.7.7.65" evidence="3"/>
<evidence type="ECO:0000256" key="1">
    <source>
        <dbReference type="ARBA" id="ARBA00001946"/>
    </source>
</evidence>
<dbReference type="GO" id="GO:0005886">
    <property type="term" value="C:plasma membrane"/>
    <property type="evidence" value="ECO:0007669"/>
    <property type="project" value="UniProtKB-SubCell"/>
</dbReference>
<dbReference type="AlphaFoldDB" id="A0A9W6NGW7"/>
<dbReference type="SMART" id="SM00267">
    <property type="entry name" value="GGDEF"/>
    <property type="match status" value="1"/>
</dbReference>
<protein>
    <recommendedName>
        <fullName evidence="3">diguanylate cyclase</fullName>
        <ecNumber evidence="3">2.7.7.65</ecNumber>
    </recommendedName>
</protein>
<feature type="transmembrane region" description="Helical" evidence="5">
    <location>
        <begin position="153"/>
        <end position="173"/>
    </location>
</feature>
<dbReference type="NCBIfam" id="TIGR00254">
    <property type="entry name" value="GGDEF"/>
    <property type="match status" value="1"/>
</dbReference>
<reference evidence="7" key="1">
    <citation type="journal article" date="2014" name="Int. J. Syst. Evol. Microbiol.">
        <title>Complete genome sequence of Corynebacterium casei LMG S-19264T (=DSM 44701T), isolated from a smear-ripened cheese.</title>
        <authorList>
            <consortium name="US DOE Joint Genome Institute (JGI-PGF)"/>
            <person name="Walter F."/>
            <person name="Albersmeier A."/>
            <person name="Kalinowski J."/>
            <person name="Ruckert C."/>
        </authorList>
    </citation>
    <scope>NUCLEOTIDE SEQUENCE</scope>
    <source>
        <strain evidence="7">VKM B-2935</strain>
    </source>
</reference>
<dbReference type="Gene3D" id="3.30.70.270">
    <property type="match status" value="1"/>
</dbReference>
<gene>
    <name evidence="7" type="ORF">GCM10017655_43030</name>
</gene>
<feature type="transmembrane region" description="Helical" evidence="5">
    <location>
        <begin position="67"/>
        <end position="89"/>
    </location>
</feature>
<feature type="transmembrane region" description="Helical" evidence="5">
    <location>
        <begin position="12"/>
        <end position="29"/>
    </location>
</feature>
<evidence type="ECO:0000256" key="5">
    <source>
        <dbReference type="SAM" id="Phobius"/>
    </source>
</evidence>
<comment type="catalytic activity">
    <reaction evidence="4">
        <text>2 GTP = 3',3'-c-di-GMP + 2 diphosphate</text>
        <dbReference type="Rhea" id="RHEA:24898"/>
        <dbReference type="ChEBI" id="CHEBI:33019"/>
        <dbReference type="ChEBI" id="CHEBI:37565"/>
        <dbReference type="ChEBI" id="CHEBI:58805"/>
        <dbReference type="EC" id="2.7.7.65"/>
    </reaction>
</comment>
<evidence type="ECO:0000256" key="4">
    <source>
        <dbReference type="ARBA" id="ARBA00034247"/>
    </source>
</evidence>
<evidence type="ECO:0000256" key="3">
    <source>
        <dbReference type="ARBA" id="ARBA00012528"/>
    </source>
</evidence>
<dbReference type="InterPro" id="IPR043128">
    <property type="entry name" value="Rev_trsase/Diguanyl_cyclase"/>
</dbReference>
<keyword evidence="5" id="KW-0472">Membrane</keyword>
<keyword evidence="8" id="KW-1185">Reference proteome</keyword>
<dbReference type="FunFam" id="3.30.70.270:FF:000001">
    <property type="entry name" value="Diguanylate cyclase domain protein"/>
    <property type="match status" value="1"/>
</dbReference>
<dbReference type="GO" id="GO:0043709">
    <property type="term" value="P:cell adhesion involved in single-species biofilm formation"/>
    <property type="evidence" value="ECO:0007669"/>
    <property type="project" value="TreeGrafter"/>
</dbReference>